<evidence type="ECO:0000313" key="2">
    <source>
        <dbReference type="Proteomes" id="UP000294325"/>
    </source>
</evidence>
<name>A0A4P7C112_9GAMM</name>
<sequence>MTDFNFVPTKLHQSGEFAVPRGPRRRGDLGLGVFTAPRARRAVSLRDFARGAPNLHVRL</sequence>
<gene>
    <name evidence="1" type="ORF">E3U44_08605</name>
</gene>
<reference evidence="1 2" key="1">
    <citation type="submission" date="2019-03" db="EMBL/GenBank/DDBJ databases">
        <title>The genome sequence of Nitrosococcus wardiae strain D1FHST reveals the archetypal metabolic capacity of ammonia-oxidizing Gammaproteobacteria.</title>
        <authorList>
            <person name="Wang L."/>
            <person name="Lim C.K."/>
            <person name="Hanson T.E."/>
            <person name="Dang H."/>
            <person name="Klotz M.G."/>
        </authorList>
    </citation>
    <scope>NUCLEOTIDE SEQUENCE [LARGE SCALE GENOMIC DNA]</scope>
    <source>
        <strain evidence="1 2">D1FHS</strain>
    </source>
</reference>
<accession>A0A4P7C112</accession>
<evidence type="ECO:0000313" key="1">
    <source>
        <dbReference type="EMBL" id="QBQ54562.1"/>
    </source>
</evidence>
<protein>
    <submittedName>
        <fullName evidence="1">Uncharacterized protein</fullName>
    </submittedName>
</protein>
<dbReference type="KEGG" id="nwr:E3U44_08605"/>
<proteinExistence type="predicted"/>
<dbReference type="EMBL" id="CP038033">
    <property type="protein sequence ID" value="QBQ54562.1"/>
    <property type="molecule type" value="Genomic_DNA"/>
</dbReference>
<dbReference type="Proteomes" id="UP000294325">
    <property type="component" value="Chromosome"/>
</dbReference>
<dbReference type="AlphaFoldDB" id="A0A4P7C112"/>
<keyword evidence="2" id="KW-1185">Reference proteome</keyword>
<organism evidence="1 2">
    <name type="scientific">Nitrosococcus wardiae</name>
    <dbReference type="NCBI Taxonomy" id="1814290"/>
    <lineage>
        <taxon>Bacteria</taxon>
        <taxon>Pseudomonadati</taxon>
        <taxon>Pseudomonadota</taxon>
        <taxon>Gammaproteobacteria</taxon>
        <taxon>Chromatiales</taxon>
        <taxon>Chromatiaceae</taxon>
        <taxon>Nitrosococcus</taxon>
    </lineage>
</organism>